<feature type="domain" description="DUF4794" evidence="3">
    <location>
        <begin position="84"/>
        <end position="133"/>
    </location>
</feature>
<evidence type="ECO:0000256" key="2">
    <source>
        <dbReference type="SAM" id="SignalP"/>
    </source>
</evidence>
<dbReference type="KEGG" id="pxu:106121881"/>
<dbReference type="RefSeq" id="XP_013173164.1">
    <property type="nucleotide sequence ID" value="XM_013317710.1"/>
</dbReference>
<evidence type="ECO:0000313" key="4">
    <source>
        <dbReference type="RefSeq" id="XP_013173164.1"/>
    </source>
</evidence>
<evidence type="ECO:0000259" key="3">
    <source>
        <dbReference type="Pfam" id="PF16042"/>
    </source>
</evidence>
<proteinExistence type="predicted"/>
<name>A0AAJ6ZIN2_PAPXU</name>
<reference evidence="4" key="1">
    <citation type="submission" date="2025-08" db="UniProtKB">
        <authorList>
            <consortium name="RefSeq"/>
        </authorList>
    </citation>
    <scope>IDENTIFICATION</scope>
</reference>
<dbReference type="AlphaFoldDB" id="A0AAJ6ZIN2"/>
<feature type="region of interest" description="Disordered" evidence="1">
    <location>
        <begin position="41"/>
        <end position="137"/>
    </location>
</feature>
<dbReference type="GeneID" id="106121881"/>
<dbReference type="InterPro" id="IPR032011">
    <property type="entry name" value="DUF4794"/>
</dbReference>
<keyword evidence="2" id="KW-0732">Signal</keyword>
<feature type="compositionally biased region" description="Low complexity" evidence="1">
    <location>
        <begin position="45"/>
        <end position="58"/>
    </location>
</feature>
<dbReference type="Pfam" id="PF16042">
    <property type="entry name" value="DUF4794"/>
    <property type="match status" value="1"/>
</dbReference>
<evidence type="ECO:0000256" key="1">
    <source>
        <dbReference type="SAM" id="MobiDB-lite"/>
    </source>
</evidence>
<feature type="compositionally biased region" description="Low complexity" evidence="1">
    <location>
        <begin position="120"/>
        <end position="137"/>
    </location>
</feature>
<feature type="chain" id="PRO_5042596964" evidence="2">
    <location>
        <begin position="20"/>
        <end position="202"/>
    </location>
</feature>
<organism evidence="4">
    <name type="scientific">Papilio xuthus</name>
    <name type="common">Asian swallowtail butterfly</name>
    <dbReference type="NCBI Taxonomy" id="66420"/>
    <lineage>
        <taxon>Eukaryota</taxon>
        <taxon>Metazoa</taxon>
        <taxon>Ecdysozoa</taxon>
        <taxon>Arthropoda</taxon>
        <taxon>Hexapoda</taxon>
        <taxon>Insecta</taxon>
        <taxon>Pterygota</taxon>
        <taxon>Neoptera</taxon>
        <taxon>Endopterygota</taxon>
        <taxon>Lepidoptera</taxon>
        <taxon>Glossata</taxon>
        <taxon>Ditrysia</taxon>
        <taxon>Papilionoidea</taxon>
        <taxon>Papilionidae</taxon>
        <taxon>Papilioninae</taxon>
        <taxon>Papilio</taxon>
    </lineage>
</organism>
<gene>
    <name evidence="4" type="primary">LOC106121881</name>
</gene>
<sequence>MKSLLLLCVIAGSLERAPGALAPGQLQPPRLPPARFRSQRFELVSTTEPSAEPTTESAGGPYPASGWKPDGASLALPDERAAASGPYPPSGWSPAGKPFRLPGEGPPSTRYGTPDDVYGVPDDTSAVPTTDAPATDTPEQLKIEKIEGPVEVLRSVGTYFVLLPSGQLQLVRTAGARGAAEGAGGPARLQLGRRTPLLALGR</sequence>
<feature type="signal peptide" evidence="2">
    <location>
        <begin position="1"/>
        <end position="19"/>
    </location>
</feature>
<protein>
    <submittedName>
        <fullName evidence="4">Uncharacterized protein LOC106121881</fullName>
    </submittedName>
</protein>
<dbReference type="Proteomes" id="UP000694872">
    <property type="component" value="Unplaced"/>
</dbReference>
<accession>A0AAJ6ZIN2</accession>